<dbReference type="InterPro" id="IPR002685">
    <property type="entry name" value="Glyco_trans_15"/>
</dbReference>
<dbReference type="Pfam" id="PF01793">
    <property type="entry name" value="Glyco_transf_15"/>
    <property type="match status" value="1"/>
</dbReference>
<dbReference type="PIRSF" id="PIRSF018153">
    <property type="entry name" value="Glyco_trans_15"/>
    <property type="match status" value="1"/>
</dbReference>
<dbReference type="OMA" id="TEMHERM"/>
<dbReference type="EMBL" id="KQ965766">
    <property type="protein sequence ID" value="KXS14791.1"/>
    <property type="molecule type" value="Genomic_DNA"/>
</dbReference>
<dbReference type="InterPro" id="IPR029044">
    <property type="entry name" value="Nucleotide-diphossugar_trans"/>
</dbReference>
<evidence type="ECO:0000256" key="2">
    <source>
        <dbReference type="ARBA" id="ARBA00022679"/>
    </source>
</evidence>
<dbReference type="GO" id="GO:0000026">
    <property type="term" value="F:alpha-1,2-mannosyltransferase activity"/>
    <property type="evidence" value="ECO:0007669"/>
    <property type="project" value="TreeGrafter"/>
</dbReference>
<accession>A0A139ADB5</accession>
<name>A0A139ADB5_GONPJ</name>
<gene>
    <name evidence="4" type="ORF">M427DRAFT_79646</name>
</gene>
<evidence type="ECO:0000256" key="3">
    <source>
        <dbReference type="PIRSR" id="PIRSR018153-1"/>
    </source>
</evidence>
<protein>
    <submittedName>
        <fullName evidence="4">Glycosyltransferase family 15 protein</fullName>
    </submittedName>
</protein>
<keyword evidence="5" id="KW-1185">Reference proteome</keyword>
<dbReference type="PANTHER" id="PTHR31121">
    <property type="entry name" value="ALPHA-1,2 MANNOSYLTRANSFERASE KTR1"/>
    <property type="match status" value="1"/>
</dbReference>
<dbReference type="SUPFAM" id="SSF53448">
    <property type="entry name" value="Nucleotide-diphospho-sugar transferases"/>
    <property type="match status" value="1"/>
</dbReference>
<feature type="non-terminal residue" evidence="4">
    <location>
        <position position="1"/>
    </location>
</feature>
<comment type="similarity">
    <text evidence="1">Belongs to the glycosyltransferase 15 family.</text>
</comment>
<reference evidence="4 5" key="1">
    <citation type="journal article" date="2015" name="Genome Biol. Evol.">
        <title>Phylogenomic analyses indicate that early fungi evolved digesting cell walls of algal ancestors of land plants.</title>
        <authorList>
            <person name="Chang Y."/>
            <person name="Wang S."/>
            <person name="Sekimoto S."/>
            <person name="Aerts A.L."/>
            <person name="Choi C."/>
            <person name="Clum A."/>
            <person name="LaButti K.M."/>
            <person name="Lindquist E.A."/>
            <person name="Yee Ngan C."/>
            <person name="Ohm R.A."/>
            <person name="Salamov A.A."/>
            <person name="Grigoriev I.V."/>
            <person name="Spatafora J.W."/>
            <person name="Berbee M.L."/>
        </authorList>
    </citation>
    <scope>NUCLEOTIDE SEQUENCE [LARGE SCALE GENOMIC DNA]</scope>
    <source>
        <strain evidence="4 5">JEL478</strain>
    </source>
</reference>
<evidence type="ECO:0000313" key="5">
    <source>
        <dbReference type="Proteomes" id="UP000070544"/>
    </source>
</evidence>
<dbReference type="AlphaFoldDB" id="A0A139ADB5"/>
<dbReference type="Gene3D" id="3.90.550.10">
    <property type="entry name" value="Spore Coat Polysaccharide Biosynthesis Protein SpsA, Chain A"/>
    <property type="match status" value="1"/>
</dbReference>
<dbReference type="STRING" id="1344416.A0A139ADB5"/>
<dbReference type="Proteomes" id="UP000070544">
    <property type="component" value="Unassembled WGS sequence"/>
</dbReference>
<sequence length="306" mass="35889">KSKACILVLCRNSELSALLPTLANFESTFNAPKGRRYPYVFLNDAPFDDKFRADVSEIAEFGMIPQEHWGYPWWINLTIAVSSEADRGYLCSVIYGGSLSYRHASMCRYFSGFFFRHHLLQRFEWYWRVEPGVTFYCDLHYDPFEFMAINNKKYGFVITLTEIPETIPSLWPLTLHYAKYKELNSTLLRFFIDDKTVDYNLCHFWSNFEIARLDLWNNDAYIDYFNYLDRWGGFFYERWGDAPVHSLAVGMFLSKDEVHFFDDIGYHHAPLLHCNPSAGPGSKCKCPHNQGSFDFHGSSCLRSWIE</sequence>
<dbReference type="GO" id="GO:0006487">
    <property type="term" value="P:protein N-linked glycosylation"/>
    <property type="evidence" value="ECO:0007669"/>
    <property type="project" value="TreeGrafter"/>
</dbReference>
<proteinExistence type="inferred from homology"/>
<evidence type="ECO:0000313" key="4">
    <source>
        <dbReference type="EMBL" id="KXS14791.1"/>
    </source>
</evidence>
<feature type="active site" description="Nucleophile" evidence="3">
    <location>
        <position position="209"/>
    </location>
</feature>
<keyword evidence="2 4" id="KW-0808">Transferase</keyword>
<dbReference type="GO" id="GO:0005794">
    <property type="term" value="C:Golgi apparatus"/>
    <property type="evidence" value="ECO:0007669"/>
    <property type="project" value="TreeGrafter"/>
</dbReference>
<dbReference type="FunFam" id="3.90.550.10:FF:000051">
    <property type="entry name" value="Alpha-1,2-mannosyltransferase (Ktr4)"/>
    <property type="match status" value="1"/>
</dbReference>
<dbReference type="PANTHER" id="PTHR31121:SF6">
    <property type="entry name" value="ALPHA-1,2 MANNOSYLTRANSFERASE KTR1"/>
    <property type="match status" value="1"/>
</dbReference>
<dbReference type="OrthoDB" id="439943at2759"/>
<dbReference type="GO" id="GO:0000032">
    <property type="term" value="P:cell wall mannoprotein biosynthetic process"/>
    <property type="evidence" value="ECO:0007669"/>
    <property type="project" value="TreeGrafter"/>
</dbReference>
<dbReference type="GO" id="GO:0016020">
    <property type="term" value="C:membrane"/>
    <property type="evidence" value="ECO:0007669"/>
    <property type="project" value="InterPro"/>
</dbReference>
<feature type="non-terminal residue" evidence="4">
    <location>
        <position position="306"/>
    </location>
</feature>
<evidence type="ECO:0000256" key="1">
    <source>
        <dbReference type="ARBA" id="ARBA00007677"/>
    </source>
</evidence>
<organism evidence="4 5">
    <name type="scientific">Gonapodya prolifera (strain JEL478)</name>
    <name type="common">Monoblepharis prolifera</name>
    <dbReference type="NCBI Taxonomy" id="1344416"/>
    <lineage>
        <taxon>Eukaryota</taxon>
        <taxon>Fungi</taxon>
        <taxon>Fungi incertae sedis</taxon>
        <taxon>Chytridiomycota</taxon>
        <taxon>Chytridiomycota incertae sedis</taxon>
        <taxon>Monoblepharidomycetes</taxon>
        <taxon>Monoblepharidales</taxon>
        <taxon>Gonapodyaceae</taxon>
        <taxon>Gonapodya</taxon>
    </lineage>
</organism>